<reference evidence="1 2" key="1">
    <citation type="submission" date="2019-11" db="EMBL/GenBank/DDBJ databases">
        <title>Spirosoma endbachense sp. nov., isolated from a natural salt meadow.</title>
        <authorList>
            <person name="Rojas J."/>
            <person name="Ambika Manirajan B."/>
            <person name="Ratering S."/>
            <person name="Suarez C."/>
            <person name="Geissler-Plaum R."/>
            <person name="Schnell S."/>
        </authorList>
    </citation>
    <scope>NUCLEOTIDE SEQUENCE [LARGE SCALE GENOMIC DNA]</scope>
    <source>
        <strain evidence="1 2">I-24</strain>
    </source>
</reference>
<dbReference type="KEGG" id="senf:GJR95_25990"/>
<name>A0A6P1VYF6_9BACT</name>
<sequence length="107" mass="12204">MNSDIERELLAFINQELGTKFTSLENDAEVEKRLRIGGDDTLDFILAFSKRFDIDISEFEPANYFAGEGLMLDFIGLFKRLKGEKIPKLIPLTFGDLKKAMLTKKLV</sequence>
<organism evidence="1 2">
    <name type="scientific">Spirosoma endbachense</name>
    <dbReference type="NCBI Taxonomy" id="2666025"/>
    <lineage>
        <taxon>Bacteria</taxon>
        <taxon>Pseudomonadati</taxon>
        <taxon>Bacteroidota</taxon>
        <taxon>Cytophagia</taxon>
        <taxon>Cytophagales</taxon>
        <taxon>Cytophagaceae</taxon>
        <taxon>Spirosoma</taxon>
    </lineage>
</organism>
<dbReference type="Pfam" id="PF07377">
    <property type="entry name" value="DUF1493"/>
    <property type="match status" value="1"/>
</dbReference>
<accession>A0A6P1VYF6</accession>
<dbReference type="EMBL" id="CP045997">
    <property type="protein sequence ID" value="QHV98241.1"/>
    <property type="molecule type" value="Genomic_DNA"/>
</dbReference>
<dbReference type="AlphaFoldDB" id="A0A6P1VYF6"/>
<keyword evidence="2" id="KW-1185">Reference proteome</keyword>
<dbReference type="Proteomes" id="UP000464577">
    <property type="component" value="Chromosome"/>
</dbReference>
<dbReference type="RefSeq" id="WP_162388654.1">
    <property type="nucleotide sequence ID" value="NZ_CP045997.1"/>
</dbReference>
<gene>
    <name evidence="1" type="ORF">GJR95_25990</name>
</gene>
<dbReference type="InterPro" id="IPR010862">
    <property type="entry name" value="DUF1493"/>
</dbReference>
<evidence type="ECO:0000313" key="1">
    <source>
        <dbReference type="EMBL" id="QHV98241.1"/>
    </source>
</evidence>
<proteinExistence type="predicted"/>
<protein>
    <submittedName>
        <fullName evidence="1">DUF1493 family protein</fullName>
    </submittedName>
</protein>
<evidence type="ECO:0000313" key="2">
    <source>
        <dbReference type="Proteomes" id="UP000464577"/>
    </source>
</evidence>